<dbReference type="Gene3D" id="1.10.1790.10">
    <property type="entry name" value="PRD domain"/>
    <property type="match status" value="1"/>
</dbReference>
<protein>
    <submittedName>
        <fullName evidence="3">Transcriptional antiterminator, BglG family</fullName>
    </submittedName>
</protein>
<dbReference type="Pfam" id="PF03123">
    <property type="entry name" value="CAT_RBD"/>
    <property type="match status" value="1"/>
</dbReference>
<dbReference type="InterPro" id="IPR036634">
    <property type="entry name" value="PRD_sf"/>
</dbReference>
<accession>A0A285P5W8</accession>
<dbReference type="Gene3D" id="1.20.58.1950">
    <property type="match status" value="1"/>
</dbReference>
<reference evidence="4" key="1">
    <citation type="submission" date="2017-09" db="EMBL/GenBank/DDBJ databases">
        <authorList>
            <person name="Varghese N."/>
            <person name="Submissions S."/>
        </authorList>
    </citation>
    <scope>NUCLEOTIDE SEQUENCE [LARGE SCALE GENOMIC DNA]</scope>
    <source>
        <strain evidence="4">CGMCC 1.8913</strain>
    </source>
</reference>
<dbReference type="InterPro" id="IPR011608">
    <property type="entry name" value="PRD"/>
</dbReference>
<dbReference type="GO" id="GO:0003723">
    <property type="term" value="F:RNA binding"/>
    <property type="evidence" value="ECO:0007669"/>
    <property type="project" value="InterPro"/>
</dbReference>
<organism evidence="3 4">
    <name type="scientific">Terribacillus aidingensis</name>
    <dbReference type="NCBI Taxonomy" id="586416"/>
    <lineage>
        <taxon>Bacteria</taxon>
        <taxon>Bacillati</taxon>
        <taxon>Bacillota</taxon>
        <taxon>Bacilli</taxon>
        <taxon>Bacillales</taxon>
        <taxon>Bacillaceae</taxon>
        <taxon>Terribacillus</taxon>
    </lineage>
</organism>
<dbReference type="SMART" id="SM01061">
    <property type="entry name" value="CAT_RBD"/>
    <property type="match status" value="1"/>
</dbReference>
<keyword evidence="4" id="KW-1185">Reference proteome</keyword>
<evidence type="ECO:0000313" key="4">
    <source>
        <dbReference type="Proteomes" id="UP000219356"/>
    </source>
</evidence>
<dbReference type="Gene3D" id="1.20.890.100">
    <property type="match status" value="1"/>
</dbReference>
<evidence type="ECO:0000259" key="2">
    <source>
        <dbReference type="PROSITE" id="PS51372"/>
    </source>
</evidence>
<dbReference type="InterPro" id="IPR004341">
    <property type="entry name" value="CAT_RNA-bd_dom"/>
</dbReference>
<dbReference type="InterPro" id="IPR050661">
    <property type="entry name" value="BglG_antiterminators"/>
</dbReference>
<evidence type="ECO:0000313" key="3">
    <source>
        <dbReference type="EMBL" id="SNZ17124.1"/>
    </source>
</evidence>
<dbReference type="SUPFAM" id="SSF63520">
    <property type="entry name" value="PTS-regulatory domain, PRD"/>
    <property type="match status" value="2"/>
</dbReference>
<dbReference type="STRING" id="586416.GZ22_00855"/>
<dbReference type="AlphaFoldDB" id="A0A285P5W8"/>
<dbReference type="NCBIfam" id="NF047357">
    <property type="entry name" value="antiterm_GlcT"/>
    <property type="match status" value="1"/>
</dbReference>
<dbReference type="InterPro" id="IPR036650">
    <property type="entry name" value="CAT_RNA-bd_dom_sf"/>
</dbReference>
<dbReference type="EMBL" id="OBEK01000005">
    <property type="protein sequence ID" value="SNZ17124.1"/>
    <property type="molecule type" value="Genomic_DNA"/>
</dbReference>
<sequence>MGRTFSVQKVLNNNVLIAINQEEKEVVLIGKGVGFGKKTGSELEDGEFEKLFVLQDEKEQTSYKQILDHIDEELVAVMNDVIYMIAEQMDQPLNEHIHIGLTDHLAFAMKRLEQGLDIKNPFAVETKFIYPKEYKVASEAVTLLNNRLGIQLPEGEVGFIALHIHSACINQPVGELSQYTRLIAMMFKVIEDSLAITVDRESIHYIRLVRHIRFTIDRVQQGEQVREPEKILNLLKTEYPLCYNTAWKLVKILQQTLRRPVQEAEAVYLTLHLYRLTNKI</sequence>
<dbReference type="PROSITE" id="PS51372">
    <property type="entry name" value="PRD_2"/>
    <property type="match status" value="2"/>
</dbReference>
<feature type="domain" description="PRD" evidence="2">
    <location>
        <begin position="69"/>
        <end position="174"/>
    </location>
</feature>
<dbReference type="PANTHER" id="PTHR30185">
    <property type="entry name" value="CRYPTIC BETA-GLUCOSIDE BGL OPERON ANTITERMINATOR"/>
    <property type="match status" value="1"/>
</dbReference>
<dbReference type="GO" id="GO:0006355">
    <property type="term" value="P:regulation of DNA-templated transcription"/>
    <property type="evidence" value="ECO:0007669"/>
    <property type="project" value="InterPro"/>
</dbReference>
<dbReference type="RefSeq" id="WP_097043352.1">
    <property type="nucleotide sequence ID" value="NZ_OBEK01000005.1"/>
</dbReference>
<keyword evidence="1" id="KW-0677">Repeat</keyword>
<name>A0A285P5W8_9BACI</name>
<dbReference type="SUPFAM" id="SSF50151">
    <property type="entry name" value="SacY-like RNA-binding domain"/>
    <property type="match status" value="1"/>
</dbReference>
<gene>
    <name evidence="3" type="ORF">SAMN05421503_3160</name>
</gene>
<dbReference type="Gene3D" id="2.30.24.10">
    <property type="entry name" value="CAT RNA-binding domain"/>
    <property type="match status" value="1"/>
</dbReference>
<dbReference type="Proteomes" id="UP000219356">
    <property type="component" value="Unassembled WGS sequence"/>
</dbReference>
<dbReference type="Pfam" id="PF00874">
    <property type="entry name" value="PRD"/>
    <property type="match status" value="2"/>
</dbReference>
<dbReference type="OrthoDB" id="9813552at2"/>
<dbReference type="PANTHER" id="PTHR30185:SF16">
    <property type="entry name" value="PROTEIN GLCT"/>
    <property type="match status" value="1"/>
</dbReference>
<feature type="domain" description="PRD" evidence="2">
    <location>
        <begin position="175"/>
        <end position="280"/>
    </location>
</feature>
<proteinExistence type="predicted"/>
<evidence type="ECO:0000256" key="1">
    <source>
        <dbReference type="ARBA" id="ARBA00022737"/>
    </source>
</evidence>